<dbReference type="InterPro" id="IPR000086">
    <property type="entry name" value="NUDIX_hydrolase_dom"/>
</dbReference>
<dbReference type="PANTHER" id="PTHR10885">
    <property type="entry name" value="ISOPENTENYL-DIPHOSPHATE DELTA-ISOMERASE"/>
    <property type="match status" value="1"/>
</dbReference>
<dbReference type="PANTHER" id="PTHR10885:SF0">
    <property type="entry name" value="ISOPENTENYL-DIPHOSPHATE DELTA-ISOMERASE"/>
    <property type="match status" value="1"/>
</dbReference>
<gene>
    <name evidence="2" type="ORF">ES676_10755</name>
</gene>
<protein>
    <submittedName>
        <fullName evidence="2">NUDIX domain-containing protein</fullName>
    </submittedName>
</protein>
<dbReference type="Proteomes" id="UP000323324">
    <property type="component" value="Unassembled WGS sequence"/>
</dbReference>
<organism evidence="2 3">
    <name type="scientific">Bizionia saleffrena</name>
    <dbReference type="NCBI Taxonomy" id="291189"/>
    <lineage>
        <taxon>Bacteria</taxon>
        <taxon>Pseudomonadati</taxon>
        <taxon>Bacteroidota</taxon>
        <taxon>Flavobacteriia</taxon>
        <taxon>Flavobacteriales</taxon>
        <taxon>Flavobacteriaceae</taxon>
        <taxon>Bizionia</taxon>
    </lineage>
</organism>
<sequence>MTEECIDIVTQTGEATGKTALKSEIHSQGLYHNTAHIWFYTKDGYILLQQRAASKAIYPLLWDVSVSGHVDAGESITNGGIRETQEEIGLKITTSDLHKIGVFDCFKSYNNGIIDNEFHHTFMAELKVPLSELVPQVEEVEALKLVTFEAFKVLLKHSTTNGHFVASNYRYYLKVLKSIEQRSN</sequence>
<evidence type="ECO:0000313" key="3">
    <source>
        <dbReference type="Proteomes" id="UP000323324"/>
    </source>
</evidence>
<dbReference type="AlphaFoldDB" id="A0A8H2QEN7"/>
<dbReference type="PROSITE" id="PS51462">
    <property type="entry name" value="NUDIX"/>
    <property type="match status" value="1"/>
</dbReference>
<dbReference type="SUPFAM" id="SSF55811">
    <property type="entry name" value="Nudix"/>
    <property type="match status" value="1"/>
</dbReference>
<proteinExistence type="predicted"/>
<evidence type="ECO:0000313" key="2">
    <source>
        <dbReference type="EMBL" id="TYB72645.1"/>
    </source>
</evidence>
<comment type="caution">
    <text evidence="2">The sequence shown here is derived from an EMBL/GenBank/DDBJ whole genome shotgun (WGS) entry which is preliminary data.</text>
</comment>
<name>A0A8H2QEN7_9FLAO</name>
<dbReference type="EMBL" id="VSKM01000010">
    <property type="protein sequence ID" value="TYB72645.1"/>
    <property type="molecule type" value="Genomic_DNA"/>
</dbReference>
<keyword evidence="3" id="KW-1185">Reference proteome</keyword>
<reference evidence="2 3" key="1">
    <citation type="submission" date="2019-08" db="EMBL/GenBank/DDBJ databases">
        <title>Genomes of Antarctic Bizionia species.</title>
        <authorList>
            <person name="Bowman J.P."/>
        </authorList>
    </citation>
    <scope>NUCLEOTIDE SEQUENCE [LARGE SCALE GENOMIC DNA]</scope>
    <source>
        <strain evidence="2 3">HFD</strain>
    </source>
</reference>
<dbReference type="GO" id="GO:0003824">
    <property type="term" value="F:catalytic activity"/>
    <property type="evidence" value="ECO:0007669"/>
    <property type="project" value="UniProtKB-ARBA"/>
</dbReference>
<accession>A0A8H2QEN7</accession>
<dbReference type="Gene3D" id="3.90.79.10">
    <property type="entry name" value="Nucleoside Triphosphate Pyrophosphohydrolase"/>
    <property type="match status" value="1"/>
</dbReference>
<dbReference type="InterPro" id="IPR015797">
    <property type="entry name" value="NUDIX_hydrolase-like_dom_sf"/>
</dbReference>
<evidence type="ECO:0000259" key="1">
    <source>
        <dbReference type="PROSITE" id="PS51462"/>
    </source>
</evidence>
<dbReference type="CDD" id="cd04692">
    <property type="entry name" value="NUDIX_Hydrolase"/>
    <property type="match status" value="1"/>
</dbReference>
<dbReference type="Pfam" id="PF00293">
    <property type="entry name" value="NUDIX"/>
    <property type="match status" value="1"/>
</dbReference>
<feature type="domain" description="Nudix hydrolase" evidence="1">
    <location>
        <begin position="30"/>
        <end position="177"/>
    </location>
</feature>
<dbReference type="RefSeq" id="WP_148370333.1">
    <property type="nucleotide sequence ID" value="NZ_VSKM01000010.1"/>
</dbReference>